<protein>
    <submittedName>
        <fullName evidence="1">Uncharacterized protein</fullName>
    </submittedName>
</protein>
<accession>A0A8S5MEH9</accession>
<sequence length="184" mass="19480">MRRLELQFFGGRGASSGAGGGSKGIAKGGAKGKIEISYQGKVLGSETFTTFSGGKGAVSDFAVGYSNEINKGGYDVVYNVGLSPSRNNVYFNSNKASWEYGKKNNTAPGSLAVGIKLNDPSGVSEKQIAYAKSKLADRVRSATGNMVNGIAAQKTTMQSLSDQLRSMPAMSAREILDRVNRYTR</sequence>
<evidence type="ECO:0000313" key="1">
    <source>
        <dbReference type="EMBL" id="DAD80662.1"/>
    </source>
</evidence>
<name>A0A8S5MEH9_9CAUD</name>
<reference evidence="1" key="1">
    <citation type="journal article" date="2021" name="Proc. Natl. Acad. Sci. U.S.A.">
        <title>A Catalog of Tens of Thousands of Viruses from Human Metagenomes Reveals Hidden Associations with Chronic Diseases.</title>
        <authorList>
            <person name="Tisza M.J."/>
            <person name="Buck C.B."/>
        </authorList>
    </citation>
    <scope>NUCLEOTIDE SEQUENCE</scope>
    <source>
        <strain evidence="1">CtS1E53</strain>
    </source>
</reference>
<organism evidence="1">
    <name type="scientific">Siphoviridae sp. ctS1E53</name>
    <dbReference type="NCBI Taxonomy" id="2826340"/>
    <lineage>
        <taxon>Viruses</taxon>
        <taxon>Duplodnaviria</taxon>
        <taxon>Heunggongvirae</taxon>
        <taxon>Uroviricota</taxon>
        <taxon>Caudoviricetes</taxon>
    </lineage>
</organism>
<dbReference type="EMBL" id="BK014885">
    <property type="protein sequence ID" value="DAD80662.1"/>
    <property type="molecule type" value="Genomic_DNA"/>
</dbReference>
<proteinExistence type="predicted"/>